<evidence type="ECO:0000256" key="5">
    <source>
        <dbReference type="ARBA" id="ARBA00022833"/>
    </source>
</evidence>
<gene>
    <name evidence="7" type="ORF">JOF53_000211</name>
</gene>
<dbReference type="InterPro" id="IPR032466">
    <property type="entry name" value="Metal_Hydrolase"/>
</dbReference>
<keyword evidence="5" id="KW-0862">Zinc</keyword>
<evidence type="ECO:0000313" key="8">
    <source>
        <dbReference type="Proteomes" id="UP001519363"/>
    </source>
</evidence>
<dbReference type="Proteomes" id="UP001519363">
    <property type="component" value="Unassembled WGS sequence"/>
</dbReference>
<comment type="caution">
    <text evidence="7">The sequence shown here is derived from an EMBL/GenBank/DDBJ whole genome shotgun (WGS) entry which is preliminary data.</text>
</comment>
<dbReference type="PANTHER" id="PTHR43114:SF6">
    <property type="entry name" value="ADENINE DEAMINASE"/>
    <property type="match status" value="1"/>
</dbReference>
<evidence type="ECO:0000313" key="7">
    <source>
        <dbReference type="EMBL" id="MBP2471339.1"/>
    </source>
</evidence>
<keyword evidence="3" id="KW-0479">Metal-binding</keyword>
<dbReference type="NCBIfam" id="TIGR01430">
    <property type="entry name" value="aden_deam"/>
    <property type="match status" value="1"/>
</dbReference>
<dbReference type="Gene3D" id="3.20.20.140">
    <property type="entry name" value="Metal-dependent hydrolases"/>
    <property type="match status" value="1"/>
</dbReference>
<dbReference type="InterPro" id="IPR006330">
    <property type="entry name" value="Ado/ade_deaminase"/>
</dbReference>
<dbReference type="PANTHER" id="PTHR43114">
    <property type="entry name" value="ADENINE DEAMINASE"/>
    <property type="match status" value="1"/>
</dbReference>
<dbReference type="EC" id="3.5.4.4" evidence="7"/>
<dbReference type="Pfam" id="PF00962">
    <property type="entry name" value="A_deaminase"/>
    <property type="match status" value="1"/>
</dbReference>
<comment type="cofactor">
    <cofactor evidence="1">
        <name>Zn(2+)</name>
        <dbReference type="ChEBI" id="CHEBI:29105"/>
    </cofactor>
</comment>
<name>A0ABS5A521_9PSEU</name>
<reference evidence="7 8" key="1">
    <citation type="submission" date="2021-03" db="EMBL/GenBank/DDBJ databases">
        <title>Sequencing the genomes of 1000 actinobacteria strains.</title>
        <authorList>
            <person name="Klenk H.-P."/>
        </authorList>
    </citation>
    <scope>NUCLEOTIDE SEQUENCE [LARGE SCALE GENOMIC DNA]</scope>
    <source>
        <strain evidence="7 8">DSM 44580</strain>
    </source>
</reference>
<keyword evidence="4 7" id="KW-0378">Hydrolase</keyword>
<dbReference type="EMBL" id="JAGIOO010000001">
    <property type="protein sequence ID" value="MBP2471339.1"/>
    <property type="molecule type" value="Genomic_DNA"/>
</dbReference>
<evidence type="ECO:0000256" key="3">
    <source>
        <dbReference type="ARBA" id="ARBA00022723"/>
    </source>
</evidence>
<feature type="domain" description="Adenosine deaminase" evidence="6">
    <location>
        <begin position="8"/>
        <end position="323"/>
    </location>
</feature>
<evidence type="ECO:0000256" key="2">
    <source>
        <dbReference type="ARBA" id="ARBA00006676"/>
    </source>
</evidence>
<organism evidence="7 8">
    <name type="scientific">Crossiella equi</name>
    <dbReference type="NCBI Taxonomy" id="130796"/>
    <lineage>
        <taxon>Bacteria</taxon>
        <taxon>Bacillati</taxon>
        <taxon>Actinomycetota</taxon>
        <taxon>Actinomycetes</taxon>
        <taxon>Pseudonocardiales</taxon>
        <taxon>Pseudonocardiaceae</taxon>
        <taxon>Crossiella</taxon>
    </lineage>
</organism>
<evidence type="ECO:0000256" key="1">
    <source>
        <dbReference type="ARBA" id="ARBA00001947"/>
    </source>
</evidence>
<keyword evidence="8" id="KW-1185">Reference proteome</keyword>
<dbReference type="InterPro" id="IPR001365">
    <property type="entry name" value="A_deaminase_dom"/>
</dbReference>
<evidence type="ECO:0000256" key="4">
    <source>
        <dbReference type="ARBA" id="ARBA00022801"/>
    </source>
</evidence>
<evidence type="ECO:0000259" key="6">
    <source>
        <dbReference type="Pfam" id="PF00962"/>
    </source>
</evidence>
<dbReference type="GO" id="GO:0016787">
    <property type="term" value="F:hydrolase activity"/>
    <property type="evidence" value="ECO:0007669"/>
    <property type="project" value="UniProtKB-KW"/>
</dbReference>
<dbReference type="RefSeq" id="WP_086783595.1">
    <property type="nucleotide sequence ID" value="NZ_JAGIOO010000001.1"/>
</dbReference>
<sequence>MRDLGALPKTHLHVHLESTLRPGTLHELAAAHGITLPPSLTGEASFQGFRAFADANSHIRDCLRAPSDFRRLALEYCADEAAQGTRYAEIRFTAAAHGERLDDLAMPLTAVLEGLAEGQAAHDIEVKVILDHSRRRSVERARRTVALARRFPEQVIGLDFAGEESYPIAPFAEVVAEAREAGLHQVHHAGESCGPESIREALTIGRTERLGHGFRVLEDPELAAEVADRGIPLEVCPSSNVTLGLVPDLPSHPLPQLLAAGLVVTVNTDIPNFTGVDLTGEYLLLREQFGLSDHQIADLARDAVDASFAPEATKARLHAGITAWTGAAP</sequence>
<comment type="similarity">
    <text evidence="2">Belongs to the metallo-dependent hydrolases superfamily. Adenosine and AMP deaminases family.</text>
</comment>
<proteinExistence type="inferred from homology"/>
<accession>A0ABS5A521</accession>
<dbReference type="SUPFAM" id="SSF51556">
    <property type="entry name" value="Metallo-dependent hydrolases"/>
    <property type="match status" value="1"/>
</dbReference>
<protein>
    <submittedName>
        <fullName evidence="7">Adenosine deaminase</fullName>
        <ecNumber evidence="7">3.5.4.4</ecNumber>
    </submittedName>
</protein>